<protein>
    <submittedName>
        <fullName evidence="2">Uncharacterized protein</fullName>
    </submittedName>
</protein>
<dbReference type="OrthoDB" id="6078042at2759"/>
<evidence type="ECO:0000256" key="1">
    <source>
        <dbReference type="SAM" id="MobiDB-lite"/>
    </source>
</evidence>
<feature type="compositionally biased region" description="Low complexity" evidence="1">
    <location>
        <begin position="173"/>
        <end position="186"/>
    </location>
</feature>
<evidence type="ECO:0000313" key="2">
    <source>
        <dbReference type="EnsemblMetazoa" id="Aqu2.1.11814_001"/>
    </source>
</evidence>
<proteinExistence type="predicted"/>
<name>A0A1X7TB88_AMPQE</name>
<dbReference type="AlphaFoldDB" id="A0A1X7TB88"/>
<dbReference type="SUPFAM" id="SSF52540">
    <property type="entry name" value="P-loop containing nucleoside triphosphate hydrolases"/>
    <property type="match status" value="1"/>
</dbReference>
<reference evidence="2" key="1">
    <citation type="submission" date="2017-05" db="UniProtKB">
        <authorList>
            <consortium name="EnsemblMetazoa"/>
        </authorList>
    </citation>
    <scope>IDENTIFICATION</scope>
</reference>
<accession>A0A1X7TB88</accession>
<dbReference type="Gene3D" id="3.40.50.300">
    <property type="entry name" value="P-loop containing nucleotide triphosphate hydrolases"/>
    <property type="match status" value="1"/>
</dbReference>
<organism evidence="2">
    <name type="scientific">Amphimedon queenslandica</name>
    <name type="common">Sponge</name>
    <dbReference type="NCBI Taxonomy" id="400682"/>
    <lineage>
        <taxon>Eukaryota</taxon>
        <taxon>Metazoa</taxon>
        <taxon>Porifera</taxon>
        <taxon>Demospongiae</taxon>
        <taxon>Heteroscleromorpha</taxon>
        <taxon>Haplosclerida</taxon>
        <taxon>Niphatidae</taxon>
        <taxon>Amphimedon</taxon>
    </lineage>
</organism>
<dbReference type="InParanoid" id="A0A1X7TB88"/>
<feature type="compositionally biased region" description="Basic and acidic residues" evidence="1">
    <location>
        <begin position="148"/>
        <end position="158"/>
    </location>
</feature>
<sequence length="406" mass="45171">MDRLLNIVSSSIRVDGKIFGIFLDILREEGTIRTIRLADTLIDKYKYDLFDIAPNQAQFDNDTVSKWLQDSRINLTVKRVQMLGPPGSGKTCSRRLLLNEDPPEEAVTDSTPIACRAVKATRISVEAGHMKEVDAKALLSRLAGDLKEEVSKQKESSKKTPTQDCGKKSKGQSSETISTETKTTESADPAESNNLAEPAEDLDANKIRRNIVKAISEAKVQLDRHLVYIVDSGGQTAFQELLPLFTRAASLNIITIDLSKGLYEKLDLQYRIDGAPYPCDPKFSYTNIEFIKDVLSSGAIVQPLNTQQSKEDTKALQYPEYFVLGTHKDKAEPTQIEEYNKELLSLKPGSKEKGYHLIPVQCNSNQIIYPANTMLKSGPERQAEAKTLCEAIYNNISGDTIPMPVR</sequence>
<dbReference type="EnsemblMetazoa" id="Aqu2.1.11814_001">
    <property type="protein sequence ID" value="Aqu2.1.11814_001"/>
    <property type="gene ID" value="Aqu2.1.11814"/>
</dbReference>
<dbReference type="InterPro" id="IPR027417">
    <property type="entry name" value="P-loop_NTPase"/>
</dbReference>
<feature type="region of interest" description="Disordered" evidence="1">
    <location>
        <begin position="148"/>
        <end position="201"/>
    </location>
</feature>